<accession>T0YDI0</accession>
<name>T0YDI0_9ZZZZ</name>
<evidence type="ECO:0000259" key="1">
    <source>
        <dbReference type="Pfam" id="PF01872"/>
    </source>
</evidence>
<gene>
    <name evidence="2" type="ORF">B1B_18244</name>
</gene>
<dbReference type="SUPFAM" id="SSF53597">
    <property type="entry name" value="Dihydrofolate reductase-like"/>
    <property type="match status" value="1"/>
</dbReference>
<protein>
    <submittedName>
        <fullName evidence="2">Bifunctional deaminase-reductase domain protein</fullName>
    </submittedName>
</protein>
<dbReference type="PANTHER" id="PTHR38011">
    <property type="entry name" value="DIHYDROFOLATE REDUCTASE FAMILY PROTEIN (AFU_ORTHOLOGUE AFUA_8G06820)"/>
    <property type="match status" value="1"/>
</dbReference>
<dbReference type="InterPro" id="IPR002734">
    <property type="entry name" value="RibDG_C"/>
</dbReference>
<dbReference type="GO" id="GO:0009231">
    <property type="term" value="P:riboflavin biosynthetic process"/>
    <property type="evidence" value="ECO:0007669"/>
    <property type="project" value="InterPro"/>
</dbReference>
<dbReference type="GO" id="GO:0008703">
    <property type="term" value="F:5-amino-6-(5-phosphoribosylamino)uracil reductase activity"/>
    <property type="evidence" value="ECO:0007669"/>
    <property type="project" value="InterPro"/>
</dbReference>
<dbReference type="EMBL" id="AUZY01012204">
    <property type="protein sequence ID" value="EQD31188.1"/>
    <property type="molecule type" value="Genomic_DNA"/>
</dbReference>
<reference evidence="2" key="1">
    <citation type="submission" date="2013-08" db="EMBL/GenBank/DDBJ databases">
        <authorList>
            <person name="Mendez C."/>
            <person name="Richter M."/>
            <person name="Ferrer M."/>
            <person name="Sanchez J."/>
        </authorList>
    </citation>
    <scope>NUCLEOTIDE SEQUENCE</scope>
</reference>
<feature type="domain" description="Bacterial bifunctional deaminase-reductase C-terminal" evidence="1">
    <location>
        <begin position="46"/>
        <end position="129"/>
    </location>
</feature>
<dbReference type="Pfam" id="PF01872">
    <property type="entry name" value="RibD_C"/>
    <property type="match status" value="1"/>
</dbReference>
<proteinExistence type="predicted"/>
<dbReference type="InterPro" id="IPR050765">
    <property type="entry name" value="Riboflavin_Biosynth_HTPR"/>
</dbReference>
<organism evidence="2">
    <name type="scientific">mine drainage metagenome</name>
    <dbReference type="NCBI Taxonomy" id="410659"/>
    <lineage>
        <taxon>unclassified sequences</taxon>
        <taxon>metagenomes</taxon>
        <taxon>ecological metagenomes</taxon>
    </lineage>
</organism>
<comment type="caution">
    <text evidence="2">The sequence shown here is derived from an EMBL/GenBank/DDBJ whole genome shotgun (WGS) entry which is preliminary data.</text>
</comment>
<sequence>MGRRSFVGHREFWSEKARKKGDPQYFWDYSRWLDRVEKVCLSHRLKSTEWENSRVMKGDLSKIVANLKREKGGNIIAEGGPRLIQEFIRRGLADDYWLIVMPVVYGRGPQYWGPMREQRTLKLLSSKGLEDGELLLHYQTVR</sequence>
<dbReference type="AlphaFoldDB" id="T0YDI0"/>
<dbReference type="PANTHER" id="PTHR38011:SF11">
    <property type="entry name" value="2,5-DIAMINO-6-RIBOSYLAMINO-4(3H)-PYRIMIDINONE 5'-PHOSPHATE REDUCTASE"/>
    <property type="match status" value="1"/>
</dbReference>
<dbReference type="InterPro" id="IPR024072">
    <property type="entry name" value="DHFR-like_dom_sf"/>
</dbReference>
<reference evidence="2" key="2">
    <citation type="journal article" date="2014" name="ISME J.">
        <title>Microbial stratification in low pH oxic and suboxic macroscopic growths along an acid mine drainage.</title>
        <authorList>
            <person name="Mendez-Garcia C."/>
            <person name="Mesa V."/>
            <person name="Sprenger R.R."/>
            <person name="Richter M."/>
            <person name="Diez M.S."/>
            <person name="Solano J."/>
            <person name="Bargiela R."/>
            <person name="Golyshina O.V."/>
            <person name="Manteca A."/>
            <person name="Ramos J.L."/>
            <person name="Gallego J.R."/>
            <person name="Llorente I."/>
            <person name="Martins Dos Santos V.A."/>
            <person name="Jensen O.N."/>
            <person name="Pelaez A.I."/>
            <person name="Sanchez J."/>
            <person name="Ferrer M."/>
        </authorList>
    </citation>
    <scope>NUCLEOTIDE SEQUENCE</scope>
</reference>
<dbReference type="Gene3D" id="3.40.430.10">
    <property type="entry name" value="Dihydrofolate Reductase, subunit A"/>
    <property type="match status" value="1"/>
</dbReference>
<evidence type="ECO:0000313" key="2">
    <source>
        <dbReference type="EMBL" id="EQD31188.1"/>
    </source>
</evidence>